<dbReference type="Pfam" id="PF03783">
    <property type="entry name" value="CsgG"/>
    <property type="match status" value="1"/>
</dbReference>
<dbReference type="RefSeq" id="WP_246352566.1">
    <property type="nucleotide sequence ID" value="NZ_JACIJF010000024.1"/>
</dbReference>
<accession>A0A840YSU8</accession>
<dbReference type="InterPro" id="IPR005534">
    <property type="entry name" value="Curli_assmbl/transp-comp_CsgG"/>
</dbReference>
<organism evidence="2 3">
    <name type="scientific">Sphingomonas xinjiangensis</name>
    <dbReference type="NCBI Taxonomy" id="643568"/>
    <lineage>
        <taxon>Bacteria</taxon>
        <taxon>Pseudomonadati</taxon>
        <taxon>Pseudomonadota</taxon>
        <taxon>Alphaproteobacteria</taxon>
        <taxon>Sphingomonadales</taxon>
        <taxon>Sphingomonadaceae</taxon>
        <taxon>Sphingomonas</taxon>
    </lineage>
</organism>
<evidence type="ECO:0000313" key="3">
    <source>
        <dbReference type="Proteomes" id="UP000527143"/>
    </source>
</evidence>
<evidence type="ECO:0000256" key="1">
    <source>
        <dbReference type="SAM" id="MobiDB-lite"/>
    </source>
</evidence>
<gene>
    <name evidence="2" type="ORF">FHT02_004008</name>
</gene>
<name>A0A840YSU8_9SPHN</name>
<feature type="compositionally biased region" description="Low complexity" evidence="1">
    <location>
        <begin position="252"/>
        <end position="261"/>
    </location>
</feature>
<dbReference type="EMBL" id="JACIJF010000024">
    <property type="protein sequence ID" value="MBB5712748.1"/>
    <property type="molecule type" value="Genomic_DNA"/>
</dbReference>
<feature type="region of interest" description="Disordered" evidence="1">
    <location>
        <begin position="245"/>
        <end position="267"/>
    </location>
</feature>
<dbReference type="Proteomes" id="UP000527143">
    <property type="component" value="Unassembled WGS sequence"/>
</dbReference>
<dbReference type="GO" id="GO:0030288">
    <property type="term" value="C:outer membrane-bounded periplasmic space"/>
    <property type="evidence" value="ECO:0007669"/>
    <property type="project" value="InterPro"/>
</dbReference>
<evidence type="ECO:0008006" key="4">
    <source>
        <dbReference type="Google" id="ProtNLM"/>
    </source>
</evidence>
<dbReference type="AlphaFoldDB" id="A0A840YSU8"/>
<protein>
    <recommendedName>
        <fullName evidence="4">Curli biogenesis system outer membrane secretion channel CsgG</fullName>
    </recommendedName>
</protein>
<sequence>MPAQAQKLGKGGTGVDETSEVPRCAQPFGTMAIVEKRSAAPSAQDLPPGMAALVRMAEAQNGGGAARVDPIPLLKLLTAQSNCFQIVDRGEGFDALQRERELAAGGSVANGANTATLRAADYLLHASVVYSDGNAGGSGGGIGGMFGGAIGFKSKKLESQVVLTLVEVKTGIQQAIATGQVRKKDLSILGGGLLLNAGIGALGGGYTNTDMGKITSLALLDAYRKLALDARTRLTPVVASAPAPVPAPAPAVPQVQPLPVSTAPGVR</sequence>
<feature type="region of interest" description="Disordered" evidence="1">
    <location>
        <begin position="1"/>
        <end position="22"/>
    </location>
</feature>
<proteinExistence type="predicted"/>
<comment type="caution">
    <text evidence="2">The sequence shown here is derived from an EMBL/GenBank/DDBJ whole genome shotgun (WGS) entry which is preliminary data.</text>
</comment>
<evidence type="ECO:0000313" key="2">
    <source>
        <dbReference type="EMBL" id="MBB5712748.1"/>
    </source>
</evidence>
<reference evidence="2 3" key="1">
    <citation type="submission" date="2020-08" db="EMBL/GenBank/DDBJ databases">
        <title>Genomic Encyclopedia of Type Strains, Phase IV (KMG-IV): sequencing the most valuable type-strain genomes for metagenomic binning, comparative biology and taxonomic classification.</title>
        <authorList>
            <person name="Goeker M."/>
        </authorList>
    </citation>
    <scope>NUCLEOTIDE SEQUENCE [LARGE SCALE GENOMIC DNA]</scope>
    <source>
        <strain evidence="2 3">DSM 26736</strain>
    </source>
</reference>
<keyword evidence="3" id="KW-1185">Reference proteome</keyword>